<accession>A0A317WHI2</accession>
<keyword evidence="9" id="KW-0808">Transferase</keyword>
<keyword evidence="13" id="KW-0443">Lipid metabolism</keyword>
<evidence type="ECO:0000256" key="18">
    <source>
        <dbReference type="ARBA" id="ARBA00029893"/>
    </source>
</evidence>
<name>A0A317WHI2_9EURO</name>
<dbReference type="VEuPathDB" id="FungiDB:BO70DRAFT_254129"/>
<evidence type="ECO:0000256" key="5">
    <source>
        <dbReference type="ARBA" id="ARBA00005458"/>
    </source>
</evidence>
<evidence type="ECO:0000256" key="10">
    <source>
        <dbReference type="ARBA" id="ARBA00022695"/>
    </source>
</evidence>
<dbReference type="PANTHER" id="PTHR13619">
    <property type="entry name" value="PHOSPHATIDATE CYTIDYLYLTRANSFERASE, MITOCHONDRIAL"/>
    <property type="match status" value="1"/>
</dbReference>
<evidence type="ECO:0000256" key="16">
    <source>
        <dbReference type="ARBA" id="ARBA00023209"/>
    </source>
</evidence>
<keyword evidence="16" id="KW-0594">Phospholipid biosynthesis</keyword>
<evidence type="ECO:0000256" key="9">
    <source>
        <dbReference type="ARBA" id="ARBA00022679"/>
    </source>
</evidence>
<dbReference type="PANTHER" id="PTHR13619:SF0">
    <property type="entry name" value="PHOSPHATIDATE CYTIDYLYLTRANSFERASE, MITOCHONDRIAL"/>
    <property type="match status" value="1"/>
</dbReference>
<comment type="caution">
    <text evidence="19">The sequence shown here is derived from an EMBL/GenBank/DDBJ whole genome shotgun (WGS) entry which is preliminary data.</text>
</comment>
<dbReference type="Pfam" id="PF09139">
    <property type="entry name" value="Tam41_Mmp37"/>
    <property type="match status" value="1"/>
</dbReference>
<evidence type="ECO:0000256" key="14">
    <source>
        <dbReference type="ARBA" id="ARBA00023128"/>
    </source>
</evidence>
<dbReference type="InterPro" id="IPR015222">
    <property type="entry name" value="Tam41"/>
</dbReference>
<dbReference type="GO" id="GO:0005743">
    <property type="term" value="C:mitochondrial inner membrane"/>
    <property type="evidence" value="ECO:0007669"/>
    <property type="project" value="UniProtKB-SubCell"/>
</dbReference>
<sequence>FIFGVPDTYQFHKLNIIKQHRHHYSGVASLGPGFVSALQDKLGAGISFHPFININSRLIKYGVVNTYTPHRDLSRWETLYLAGPLQKPVLVLTDNPAVKEANESNLRSAIRVAMLLLPETFTERALYTTITGLSYKGDPRMDVGGDNPHKVENIVRDQLVHFRDPYSGFLRGSSGVSLL</sequence>
<evidence type="ECO:0000256" key="15">
    <source>
        <dbReference type="ARBA" id="ARBA00023136"/>
    </source>
</evidence>
<evidence type="ECO:0000256" key="3">
    <source>
        <dbReference type="ARBA" id="ARBA00005119"/>
    </source>
</evidence>
<dbReference type="RefSeq" id="XP_025400458.1">
    <property type="nucleotide sequence ID" value="XM_025538830.1"/>
</dbReference>
<keyword evidence="11" id="KW-0999">Mitochondrion inner membrane</keyword>
<feature type="non-terminal residue" evidence="19">
    <location>
        <position position="179"/>
    </location>
</feature>
<protein>
    <recommendedName>
        <fullName evidence="7">Phosphatidate cytidylyltransferase, mitochondrial</fullName>
        <ecNumber evidence="6">2.7.7.41</ecNumber>
    </recommendedName>
    <alternativeName>
        <fullName evidence="18">CDP-diacylglycerol synthase</fullName>
    </alternativeName>
</protein>
<keyword evidence="12" id="KW-0460">Magnesium</keyword>
<organism evidence="19 20">
    <name type="scientific">Aspergillus heteromorphus CBS 117.55</name>
    <dbReference type="NCBI Taxonomy" id="1448321"/>
    <lineage>
        <taxon>Eukaryota</taxon>
        <taxon>Fungi</taxon>
        <taxon>Dikarya</taxon>
        <taxon>Ascomycota</taxon>
        <taxon>Pezizomycotina</taxon>
        <taxon>Eurotiomycetes</taxon>
        <taxon>Eurotiomycetidae</taxon>
        <taxon>Eurotiales</taxon>
        <taxon>Aspergillaceae</taxon>
        <taxon>Aspergillus</taxon>
        <taxon>Aspergillus subgen. Circumdati</taxon>
    </lineage>
</organism>
<dbReference type="OrthoDB" id="4492087at2759"/>
<evidence type="ECO:0000256" key="8">
    <source>
        <dbReference type="ARBA" id="ARBA00022516"/>
    </source>
</evidence>
<keyword evidence="8" id="KW-0444">Lipid biosynthesis</keyword>
<dbReference type="GO" id="GO:0004605">
    <property type="term" value="F:phosphatidate cytidylyltransferase activity"/>
    <property type="evidence" value="ECO:0007669"/>
    <property type="project" value="UniProtKB-EC"/>
</dbReference>
<keyword evidence="14" id="KW-0496">Mitochondrion</keyword>
<dbReference type="EMBL" id="MSFL01000008">
    <property type="protein sequence ID" value="PWY85906.1"/>
    <property type="molecule type" value="Genomic_DNA"/>
</dbReference>
<evidence type="ECO:0000256" key="11">
    <source>
        <dbReference type="ARBA" id="ARBA00022792"/>
    </source>
</evidence>
<evidence type="ECO:0000256" key="17">
    <source>
        <dbReference type="ARBA" id="ARBA00023264"/>
    </source>
</evidence>
<keyword evidence="15" id="KW-0472">Membrane</keyword>
<comment type="subcellular location">
    <subcellularLocation>
        <location evidence="2">Mitochondrion inner membrane</location>
        <topology evidence="2">Peripheral membrane protein</topology>
        <orientation evidence="2">Matrix side</orientation>
    </subcellularLocation>
</comment>
<dbReference type="GeneID" id="37061067"/>
<evidence type="ECO:0000256" key="13">
    <source>
        <dbReference type="ARBA" id="ARBA00023098"/>
    </source>
</evidence>
<evidence type="ECO:0000256" key="4">
    <source>
        <dbReference type="ARBA" id="ARBA00005189"/>
    </source>
</evidence>
<dbReference type="UniPathway" id="UPA00557">
    <property type="reaction ID" value="UER00614"/>
</dbReference>
<evidence type="ECO:0000313" key="20">
    <source>
        <dbReference type="Proteomes" id="UP000247233"/>
    </source>
</evidence>
<evidence type="ECO:0000256" key="6">
    <source>
        <dbReference type="ARBA" id="ARBA00012487"/>
    </source>
</evidence>
<comment type="pathway">
    <text evidence="3">Phospholipid metabolism; CDP-diacylglycerol biosynthesis; CDP-diacylglycerol from sn-glycerol 3-phosphate: step 3/3.</text>
</comment>
<evidence type="ECO:0000256" key="1">
    <source>
        <dbReference type="ARBA" id="ARBA00001946"/>
    </source>
</evidence>
<dbReference type="GO" id="GO:0016024">
    <property type="term" value="P:CDP-diacylglycerol biosynthetic process"/>
    <property type="evidence" value="ECO:0007669"/>
    <property type="project" value="UniProtKB-UniPathway"/>
</dbReference>
<keyword evidence="10" id="KW-0548">Nucleotidyltransferase</keyword>
<dbReference type="EC" id="2.7.7.41" evidence="6"/>
<evidence type="ECO:0000256" key="7">
    <source>
        <dbReference type="ARBA" id="ARBA00018337"/>
    </source>
</evidence>
<evidence type="ECO:0000256" key="12">
    <source>
        <dbReference type="ARBA" id="ARBA00022842"/>
    </source>
</evidence>
<comment type="similarity">
    <text evidence="5">Belongs to the TAM41 family.</text>
</comment>
<comment type="cofactor">
    <cofactor evidence="1">
        <name>Mg(2+)</name>
        <dbReference type="ChEBI" id="CHEBI:18420"/>
    </cofactor>
</comment>
<keyword evidence="20" id="KW-1185">Reference proteome</keyword>
<proteinExistence type="inferred from homology"/>
<evidence type="ECO:0000313" key="19">
    <source>
        <dbReference type="EMBL" id="PWY85906.1"/>
    </source>
</evidence>
<reference evidence="19 20" key="1">
    <citation type="submission" date="2016-12" db="EMBL/GenBank/DDBJ databases">
        <title>The genomes of Aspergillus section Nigri reveals drivers in fungal speciation.</title>
        <authorList>
            <consortium name="DOE Joint Genome Institute"/>
            <person name="Vesth T.C."/>
            <person name="Nybo J."/>
            <person name="Theobald S."/>
            <person name="Brandl J."/>
            <person name="Frisvad J.C."/>
            <person name="Nielsen K.F."/>
            <person name="Lyhne E.K."/>
            <person name="Kogle M.E."/>
            <person name="Kuo A."/>
            <person name="Riley R."/>
            <person name="Clum A."/>
            <person name="Nolan M."/>
            <person name="Lipzen A."/>
            <person name="Salamov A."/>
            <person name="Henrissat B."/>
            <person name="Wiebenga A."/>
            <person name="De Vries R.P."/>
            <person name="Grigoriev I.V."/>
            <person name="Mortensen U.H."/>
            <person name="Andersen M.R."/>
            <person name="Baker S.E."/>
        </authorList>
    </citation>
    <scope>NUCLEOTIDE SEQUENCE [LARGE SCALE GENOMIC DNA]</scope>
    <source>
        <strain evidence="19 20">CBS 117.55</strain>
    </source>
</reference>
<dbReference type="AlphaFoldDB" id="A0A317WHI2"/>
<keyword evidence="17" id="KW-1208">Phospholipid metabolism</keyword>
<dbReference type="Proteomes" id="UP000247233">
    <property type="component" value="Unassembled WGS sequence"/>
</dbReference>
<evidence type="ECO:0000256" key="2">
    <source>
        <dbReference type="ARBA" id="ARBA00004443"/>
    </source>
</evidence>
<feature type="non-terminal residue" evidence="19">
    <location>
        <position position="1"/>
    </location>
</feature>
<gene>
    <name evidence="19" type="ORF">BO70DRAFT_254129</name>
</gene>
<dbReference type="GO" id="GO:0032049">
    <property type="term" value="P:cardiolipin biosynthetic process"/>
    <property type="evidence" value="ECO:0007669"/>
    <property type="project" value="InterPro"/>
</dbReference>
<comment type="pathway">
    <text evidence="4">Lipid metabolism.</text>
</comment>
<dbReference type="STRING" id="1448321.A0A317WHI2"/>